<dbReference type="Proteomes" id="UP000463224">
    <property type="component" value="Unassembled WGS sequence"/>
</dbReference>
<dbReference type="InterPro" id="IPR029032">
    <property type="entry name" value="AhpD-like"/>
</dbReference>
<dbReference type="RefSeq" id="WP_156713056.1">
    <property type="nucleotide sequence ID" value="NZ_WPHG01000003.1"/>
</dbReference>
<dbReference type="Pfam" id="PF02627">
    <property type="entry name" value="CMD"/>
    <property type="match status" value="1"/>
</dbReference>
<feature type="domain" description="Carboxymuconolactone decarboxylase-like" evidence="1">
    <location>
        <begin position="43"/>
        <end position="103"/>
    </location>
</feature>
<proteinExistence type="predicted"/>
<evidence type="ECO:0000313" key="2">
    <source>
        <dbReference type="EMBL" id="MVA98076.1"/>
    </source>
</evidence>
<dbReference type="GO" id="GO:0051920">
    <property type="term" value="F:peroxiredoxin activity"/>
    <property type="evidence" value="ECO:0007669"/>
    <property type="project" value="InterPro"/>
</dbReference>
<dbReference type="NCBIfam" id="TIGR00778">
    <property type="entry name" value="ahpD_dom"/>
    <property type="match status" value="1"/>
</dbReference>
<evidence type="ECO:0000313" key="3">
    <source>
        <dbReference type="Proteomes" id="UP000463224"/>
    </source>
</evidence>
<sequence length="186" mass="20275">MQYELFEPASAPGNAGAQLSGVQEKMGGLLPNLYRQMAGAPVVLEAYLTLTEILSRTSFTPAEQQLVLLTASTRNGCRYCVAAHSSGGRMAKLDKEAIEAVRAGSPANDTRLQALRSFTEHMLERRGKADKAEIEAFLDAGFTQQQAAELLVGLAMKTLSNYFSRLAETPLDDFLSRMAWDGNDRV</sequence>
<dbReference type="InterPro" id="IPR004675">
    <property type="entry name" value="AhpD_core"/>
</dbReference>
<gene>
    <name evidence="2" type="ORF">GN330_12565</name>
</gene>
<dbReference type="SUPFAM" id="SSF69118">
    <property type="entry name" value="AhpD-like"/>
    <property type="match status" value="1"/>
</dbReference>
<protein>
    <submittedName>
        <fullName evidence="2">Carboxymuconolactone decarboxylase family protein</fullName>
    </submittedName>
</protein>
<dbReference type="PANTHER" id="PTHR35446:SF3">
    <property type="entry name" value="CMD DOMAIN-CONTAINING PROTEIN"/>
    <property type="match status" value="1"/>
</dbReference>
<dbReference type="Gene3D" id="1.20.1290.10">
    <property type="entry name" value="AhpD-like"/>
    <property type="match status" value="1"/>
</dbReference>
<dbReference type="AlphaFoldDB" id="A0A844QDK1"/>
<keyword evidence="3" id="KW-1185">Reference proteome</keyword>
<dbReference type="EMBL" id="WPHG01000003">
    <property type="protein sequence ID" value="MVA98076.1"/>
    <property type="molecule type" value="Genomic_DNA"/>
</dbReference>
<dbReference type="PANTHER" id="PTHR35446">
    <property type="entry name" value="SI:CH211-175M2.5"/>
    <property type="match status" value="1"/>
</dbReference>
<accession>A0A844QDK1</accession>
<dbReference type="InterPro" id="IPR003779">
    <property type="entry name" value="CMD-like"/>
</dbReference>
<organism evidence="2 3">
    <name type="scientific">Nitratireductor arenosus</name>
    <dbReference type="NCBI Taxonomy" id="2682096"/>
    <lineage>
        <taxon>Bacteria</taxon>
        <taxon>Pseudomonadati</taxon>
        <taxon>Pseudomonadota</taxon>
        <taxon>Alphaproteobacteria</taxon>
        <taxon>Hyphomicrobiales</taxon>
        <taxon>Phyllobacteriaceae</taxon>
        <taxon>Nitratireductor</taxon>
    </lineage>
</organism>
<reference evidence="2 3" key="1">
    <citation type="submission" date="2019-12" db="EMBL/GenBank/DDBJ databases">
        <title>Nitratireductor arenosus sp. nov., Isolated from sea sand, Jeju island, South Korea.</title>
        <authorList>
            <person name="Kim W."/>
        </authorList>
    </citation>
    <scope>NUCLEOTIDE SEQUENCE [LARGE SCALE GENOMIC DNA]</scope>
    <source>
        <strain evidence="2 3">CAU 1489</strain>
    </source>
</reference>
<comment type="caution">
    <text evidence="2">The sequence shown here is derived from an EMBL/GenBank/DDBJ whole genome shotgun (WGS) entry which is preliminary data.</text>
</comment>
<evidence type="ECO:0000259" key="1">
    <source>
        <dbReference type="Pfam" id="PF02627"/>
    </source>
</evidence>
<name>A0A844QDK1_9HYPH</name>